<accession>A0A8E2AHY2</accession>
<evidence type="ECO:0000313" key="2">
    <source>
        <dbReference type="Proteomes" id="UP000250043"/>
    </source>
</evidence>
<proteinExistence type="predicted"/>
<sequence>MEPMDLSKFPDVCYCVQYEHARWEGFPSRTMGTSSRGASKVGPAGLGNGFGPYVVIVDNTSSPVFTPNSAGNISSTQLFY</sequence>
<dbReference type="AlphaFoldDB" id="A0A8E2AHY2"/>
<dbReference type="Proteomes" id="UP000250043">
    <property type="component" value="Unassembled WGS sequence"/>
</dbReference>
<evidence type="ECO:0000313" key="1">
    <source>
        <dbReference type="EMBL" id="OCH84786.1"/>
    </source>
</evidence>
<name>A0A8E2AHY2_9APHY</name>
<keyword evidence="2" id="KW-1185">Reference proteome</keyword>
<reference evidence="1 2" key="1">
    <citation type="submission" date="2016-07" db="EMBL/GenBank/DDBJ databases">
        <title>Draft genome of the white-rot fungus Obba rivulosa 3A-2.</title>
        <authorList>
            <consortium name="DOE Joint Genome Institute"/>
            <person name="Miettinen O."/>
            <person name="Riley R."/>
            <person name="Acob R."/>
            <person name="Barry K."/>
            <person name="Cullen D."/>
            <person name="De Vries R."/>
            <person name="Hainaut M."/>
            <person name="Hatakka A."/>
            <person name="Henrissat B."/>
            <person name="Hilden K."/>
            <person name="Kuo R."/>
            <person name="Labutti K."/>
            <person name="Lipzen A."/>
            <person name="Makela M.R."/>
            <person name="Sandor L."/>
            <person name="Spatafora J.W."/>
            <person name="Grigoriev I.V."/>
            <person name="Hibbett D.S."/>
        </authorList>
    </citation>
    <scope>NUCLEOTIDE SEQUENCE [LARGE SCALE GENOMIC DNA]</scope>
    <source>
        <strain evidence="1 2">3A-2</strain>
    </source>
</reference>
<dbReference type="EMBL" id="KV722635">
    <property type="protein sequence ID" value="OCH84786.1"/>
    <property type="molecule type" value="Genomic_DNA"/>
</dbReference>
<gene>
    <name evidence="1" type="ORF">OBBRIDRAFT_798798</name>
</gene>
<organism evidence="1 2">
    <name type="scientific">Obba rivulosa</name>
    <dbReference type="NCBI Taxonomy" id="1052685"/>
    <lineage>
        <taxon>Eukaryota</taxon>
        <taxon>Fungi</taxon>
        <taxon>Dikarya</taxon>
        <taxon>Basidiomycota</taxon>
        <taxon>Agaricomycotina</taxon>
        <taxon>Agaricomycetes</taxon>
        <taxon>Polyporales</taxon>
        <taxon>Gelatoporiaceae</taxon>
        <taxon>Obba</taxon>
    </lineage>
</organism>
<protein>
    <submittedName>
        <fullName evidence="1">Uncharacterized protein</fullName>
    </submittedName>
</protein>